<dbReference type="OrthoDB" id="67716at2759"/>
<evidence type="ECO:0000259" key="6">
    <source>
        <dbReference type="Pfam" id="PF23300"/>
    </source>
</evidence>
<dbReference type="STRING" id="321146.A0A139H6J8"/>
<evidence type="ECO:0000259" key="4">
    <source>
        <dbReference type="Pfam" id="PF11715"/>
    </source>
</evidence>
<feature type="domain" description="Nucleoporin Nup120/160 beta-propeller" evidence="4">
    <location>
        <begin position="83"/>
        <end position="603"/>
    </location>
</feature>
<dbReference type="PANTHER" id="PTHR21286:SF0">
    <property type="entry name" value="NUCLEAR PORE COMPLEX PROTEIN NUP160"/>
    <property type="match status" value="1"/>
</dbReference>
<keyword evidence="8" id="KW-1185">Reference proteome</keyword>
<dbReference type="GO" id="GO:0017056">
    <property type="term" value="F:structural constituent of nuclear pore"/>
    <property type="evidence" value="ECO:0007669"/>
    <property type="project" value="TreeGrafter"/>
</dbReference>
<dbReference type="InterPro" id="IPR011047">
    <property type="entry name" value="Quinoprotein_ADH-like_sf"/>
</dbReference>
<dbReference type="EMBL" id="LFZN01000124">
    <property type="protein sequence ID" value="KXS98042.1"/>
    <property type="molecule type" value="Genomic_DNA"/>
</dbReference>
<dbReference type="Proteomes" id="UP000070133">
    <property type="component" value="Unassembled WGS sequence"/>
</dbReference>
<evidence type="ECO:0000313" key="7">
    <source>
        <dbReference type="EMBL" id="KXS98042.1"/>
    </source>
</evidence>
<comment type="subcellular location">
    <subcellularLocation>
        <location evidence="1">Nucleus</location>
    </subcellularLocation>
</comment>
<evidence type="ECO:0000313" key="8">
    <source>
        <dbReference type="Proteomes" id="UP000070133"/>
    </source>
</evidence>
<keyword evidence="2" id="KW-0813">Transport</keyword>
<feature type="domain" description="Nucleoporin nup120-like HEAT repeat" evidence="6">
    <location>
        <begin position="877"/>
        <end position="1080"/>
    </location>
</feature>
<keyword evidence="3" id="KW-0539">Nucleus</keyword>
<dbReference type="PANTHER" id="PTHR21286">
    <property type="entry name" value="NUCLEAR PORE COMPLEX PROTEIN NUP160"/>
    <property type="match status" value="1"/>
</dbReference>
<organism evidence="7 8">
    <name type="scientific">Pseudocercospora eumusae</name>
    <dbReference type="NCBI Taxonomy" id="321146"/>
    <lineage>
        <taxon>Eukaryota</taxon>
        <taxon>Fungi</taxon>
        <taxon>Dikarya</taxon>
        <taxon>Ascomycota</taxon>
        <taxon>Pezizomycotina</taxon>
        <taxon>Dothideomycetes</taxon>
        <taxon>Dothideomycetidae</taxon>
        <taxon>Mycosphaerellales</taxon>
        <taxon>Mycosphaerellaceae</taxon>
        <taxon>Pseudocercospora</taxon>
    </lineage>
</organism>
<dbReference type="InterPro" id="IPR048884">
    <property type="entry name" value="Nup120_helical"/>
</dbReference>
<comment type="caution">
    <text evidence="7">The sequence shown here is derived from an EMBL/GenBank/DDBJ whole genome shotgun (WGS) entry which is preliminary data.</text>
</comment>
<proteinExistence type="predicted"/>
<feature type="domain" description="Nucleoporin Nup120 helical" evidence="5">
    <location>
        <begin position="681"/>
        <end position="799"/>
    </location>
</feature>
<dbReference type="Pfam" id="PF23300">
    <property type="entry name" value="HEAT_Nup120"/>
    <property type="match status" value="1"/>
</dbReference>
<accession>A0A139H6J8</accession>
<dbReference type="InterPro" id="IPR059141">
    <property type="entry name" value="Beta-prop_Nup120_160"/>
</dbReference>
<dbReference type="InterPro" id="IPR021717">
    <property type="entry name" value="Nucleoporin_Nup160"/>
</dbReference>
<reference evidence="7 8" key="1">
    <citation type="submission" date="2015-07" db="EMBL/GenBank/DDBJ databases">
        <title>Comparative genomics of the Sigatoka disease complex on banana suggests a link between parallel evolutionary changes in Pseudocercospora fijiensis and Pseudocercospora eumusae and increased virulence on the banana host.</title>
        <authorList>
            <person name="Chang T.-C."/>
            <person name="Salvucci A."/>
            <person name="Crous P.W."/>
            <person name="Stergiopoulos I."/>
        </authorList>
    </citation>
    <scope>NUCLEOTIDE SEQUENCE [LARGE SCALE GENOMIC DNA]</scope>
    <source>
        <strain evidence="7 8">CBS 114824</strain>
    </source>
</reference>
<dbReference type="AlphaFoldDB" id="A0A139H6J8"/>
<name>A0A139H6J8_9PEZI</name>
<dbReference type="InterPro" id="IPR056548">
    <property type="entry name" value="HEAT_Nup120"/>
</dbReference>
<evidence type="ECO:0000256" key="1">
    <source>
        <dbReference type="ARBA" id="ARBA00004123"/>
    </source>
</evidence>
<sequence length="1243" mass="140286">MATESALPPSLYQETRVSFAPASPNTTLHINTAGDSSSALVPFAAGRKRAFDEISGNDEEAFARKHLATEGSVFFRSKGRSPRSFVWRVLNDRRLLELRCVDIVHDKHSKSECWLTYKISFRDKILPNGVVLADSTSKDELDIFVLSGDDLFTIALPKHLLVREVAPTDFDSTTTFKKYSPAAFHGQRPYRITAVSNLELFVSLQDGSLMRLEREAIQSGSDWRVTFFSEGGWSGSLRRTLPWNRHTIKFGDLTLDANACAAIAKSPDGKYIWTLGLNHMLRVWSVETGGILSQMDMLDDRRKNADEKRKQAHYAMGAEQGTLLQVIGAMGVPDVQYFLVLHSPKEHEFKFYAIKSDDIEPIKIHDTQAGMEPLIAPIAEMLDTNIWHLADFTVSPGKKWQNNQIWIRARSGAICRTFMLHFNLIDDKNAAIPLADRWKRGWSIVKDSSASIEVIKQSPDYVELDPSVSTIAAPNEKWLAFIFYPGRFTQASLETALHIYRKGRNLPTATVRSLAANEEPLEQRLVTAVTSKILLRRTSNDQPDYDTYHLDLQAQWQTFFSLLSDIHTRRHEVIGSAFDPEGRLPWTICADFVAPLRLSSEIELLNNNSGLVTTGQASNEDNQYDFALMDGIWPHGYEDMTKSGLLAVAEQFRHYLSPASQERLRSAAVQDALNALPNETIDDSQLEAIHKICAFSDDITDEDFQALTDSASAFDGLGSLTDDIFLAVTEGLVLSEVHGAEFKRTLVRFGKDIAISIAQETIQRNQRVLLDLMALVIFMKGDLEDLSPEFRPLEVYDNLRTQLKRSEYRSWLVAHQIEQKNGDSPMTLYEHLFLADWNDIAKEAPDAEMPELLTAWNRDWVFALDLKSRWDEITDWIMSKLLKEKQYDLAVDFVKFLSQGGSWTTYLQGRLLLATGEYDLAASAFRDAAEEMSSGLLLGVRENSAHLLDATEVNLLGCGIDKYFEHIMLLFESLKIFSYTAEFAQAALDHIQADPAWRQKLAEIDLRKSQNQSPAPQQIDDAMEEIHLLRTRDGRKRLLIRLFNALKETGRFEDAYFALENIGDQTLQRQSLCSLIEKCIKQDAVPVLLSLPISGDLVQYADAELLKLAKRSMGTSNAAISGPPYHQILYAFRTQHGDFRGAAALLYLHLEHLKVTKKSIMMDPDDETLVQVYVLLINTLACCAQDEAWLLADPLKGVHPSGAKRRLVRLEDIRREYAAELDKRSDIEQGRFALVGGDEMDML</sequence>
<dbReference type="GO" id="GO:0005643">
    <property type="term" value="C:nuclear pore"/>
    <property type="evidence" value="ECO:0007669"/>
    <property type="project" value="TreeGrafter"/>
</dbReference>
<protein>
    <submittedName>
        <fullName evidence="7">Uncharacterized protein</fullName>
    </submittedName>
</protein>
<evidence type="ECO:0000256" key="3">
    <source>
        <dbReference type="ARBA" id="ARBA00023242"/>
    </source>
</evidence>
<evidence type="ECO:0000256" key="2">
    <source>
        <dbReference type="ARBA" id="ARBA00022448"/>
    </source>
</evidence>
<evidence type="ECO:0000259" key="5">
    <source>
        <dbReference type="Pfam" id="PF21486"/>
    </source>
</evidence>
<dbReference type="SUPFAM" id="SSF50998">
    <property type="entry name" value="Quinoprotein alcohol dehydrogenase-like"/>
    <property type="match status" value="1"/>
</dbReference>
<dbReference type="Pfam" id="PF11715">
    <property type="entry name" value="Beta-prop_Nup120_160"/>
    <property type="match status" value="1"/>
</dbReference>
<dbReference type="Pfam" id="PF21486">
    <property type="entry name" value="NUP120_helical"/>
    <property type="match status" value="1"/>
</dbReference>
<gene>
    <name evidence="7" type="ORF">AC578_8784</name>
</gene>